<dbReference type="Proteomes" id="UP001607303">
    <property type="component" value="Unassembled WGS sequence"/>
</dbReference>
<dbReference type="EMBL" id="JAYRBN010000008">
    <property type="protein sequence ID" value="KAL2750751.1"/>
    <property type="molecule type" value="Genomic_DNA"/>
</dbReference>
<keyword evidence="1" id="KW-0812">Transmembrane</keyword>
<protein>
    <submittedName>
        <fullName evidence="2">Uncharacterized protein</fullName>
    </submittedName>
</protein>
<evidence type="ECO:0000256" key="1">
    <source>
        <dbReference type="SAM" id="Phobius"/>
    </source>
</evidence>
<name>A0ABD2D0C6_VESMC</name>
<proteinExistence type="predicted"/>
<comment type="caution">
    <text evidence="2">The sequence shown here is derived from an EMBL/GenBank/DDBJ whole genome shotgun (WGS) entry which is preliminary data.</text>
</comment>
<sequence length="130" mass="14993">MGLVLSSPILATVTALVIAHVVPCIFIYAIIISLDSRLQQLDRIQCVLISTQEWNVPYPDIRQSFSKFYNYSAYIVKECSKAVVKARRKEEAICRRGPHRSWLKRATIDDEVTRLNFILLQRDIGIDKNR</sequence>
<keyword evidence="1" id="KW-0472">Membrane</keyword>
<dbReference type="AlphaFoldDB" id="A0ABD2D0C6"/>
<organism evidence="2 3">
    <name type="scientific">Vespula maculifrons</name>
    <name type="common">Eastern yellow jacket</name>
    <name type="synonym">Wasp</name>
    <dbReference type="NCBI Taxonomy" id="7453"/>
    <lineage>
        <taxon>Eukaryota</taxon>
        <taxon>Metazoa</taxon>
        <taxon>Ecdysozoa</taxon>
        <taxon>Arthropoda</taxon>
        <taxon>Hexapoda</taxon>
        <taxon>Insecta</taxon>
        <taxon>Pterygota</taxon>
        <taxon>Neoptera</taxon>
        <taxon>Endopterygota</taxon>
        <taxon>Hymenoptera</taxon>
        <taxon>Apocrita</taxon>
        <taxon>Aculeata</taxon>
        <taxon>Vespoidea</taxon>
        <taxon>Vespidae</taxon>
        <taxon>Vespinae</taxon>
        <taxon>Vespula</taxon>
    </lineage>
</organism>
<keyword evidence="3" id="KW-1185">Reference proteome</keyword>
<keyword evidence="1" id="KW-1133">Transmembrane helix</keyword>
<gene>
    <name evidence="2" type="ORF">V1477_000854</name>
</gene>
<accession>A0ABD2D0C6</accession>
<evidence type="ECO:0000313" key="2">
    <source>
        <dbReference type="EMBL" id="KAL2750751.1"/>
    </source>
</evidence>
<evidence type="ECO:0000313" key="3">
    <source>
        <dbReference type="Proteomes" id="UP001607303"/>
    </source>
</evidence>
<reference evidence="2 3" key="1">
    <citation type="journal article" date="2024" name="Ann. Entomol. Soc. Am.">
        <title>Genomic analyses of the southern and eastern yellowjacket wasps (Hymenoptera: Vespidae) reveal evolutionary signatures of social life.</title>
        <authorList>
            <person name="Catto M.A."/>
            <person name="Caine P.B."/>
            <person name="Orr S.E."/>
            <person name="Hunt B.G."/>
            <person name="Goodisman M.A.D."/>
        </authorList>
    </citation>
    <scope>NUCLEOTIDE SEQUENCE [LARGE SCALE GENOMIC DNA]</scope>
    <source>
        <strain evidence="2">232</strain>
        <tissue evidence="2">Head and thorax</tissue>
    </source>
</reference>
<feature type="transmembrane region" description="Helical" evidence="1">
    <location>
        <begin position="12"/>
        <end position="34"/>
    </location>
</feature>